<keyword evidence="3" id="KW-1185">Reference proteome</keyword>
<organism evidence="2 3">
    <name type="scientific">Olpidium bornovanus</name>
    <dbReference type="NCBI Taxonomy" id="278681"/>
    <lineage>
        <taxon>Eukaryota</taxon>
        <taxon>Fungi</taxon>
        <taxon>Fungi incertae sedis</taxon>
        <taxon>Olpidiomycota</taxon>
        <taxon>Olpidiomycotina</taxon>
        <taxon>Olpidiomycetes</taxon>
        <taxon>Olpidiales</taxon>
        <taxon>Olpidiaceae</taxon>
        <taxon>Olpidium</taxon>
    </lineage>
</organism>
<evidence type="ECO:0000313" key="3">
    <source>
        <dbReference type="Proteomes" id="UP000673691"/>
    </source>
</evidence>
<comment type="caution">
    <text evidence="2">The sequence shown here is derived from an EMBL/GenBank/DDBJ whole genome shotgun (WGS) entry which is preliminary data.</text>
</comment>
<name>A0A8H7ZZP2_9FUNG</name>
<gene>
    <name evidence="2" type="ORF">BJ554DRAFT_5390</name>
</gene>
<feature type="region of interest" description="Disordered" evidence="1">
    <location>
        <begin position="1"/>
        <end position="67"/>
    </location>
</feature>
<evidence type="ECO:0000313" key="2">
    <source>
        <dbReference type="EMBL" id="KAG5462304.1"/>
    </source>
</evidence>
<proteinExistence type="predicted"/>
<dbReference type="EMBL" id="JAEFCI010002328">
    <property type="protein sequence ID" value="KAG5462304.1"/>
    <property type="molecule type" value="Genomic_DNA"/>
</dbReference>
<evidence type="ECO:0000256" key="1">
    <source>
        <dbReference type="SAM" id="MobiDB-lite"/>
    </source>
</evidence>
<sequence length="145" mass="15815">VPLKHPLDHLQTKKITDHELLEHPSDSEPSQSDGEVPGTGRSSESASSDSEDGASPPVDVGREPVVRGRKRALTVIRQYIAFRYDDLSASLQRLEKEGWTADQRNGAGRGRTRTLIEAVLAARVRHAAERAGDDNAVKPYPALSI</sequence>
<dbReference type="AlphaFoldDB" id="A0A8H7ZZP2"/>
<protein>
    <submittedName>
        <fullName evidence="2">Uncharacterized protein</fullName>
    </submittedName>
</protein>
<accession>A0A8H7ZZP2</accession>
<feature type="compositionally biased region" description="Basic and acidic residues" evidence="1">
    <location>
        <begin position="1"/>
        <end position="26"/>
    </location>
</feature>
<reference evidence="2 3" key="1">
    <citation type="journal article" name="Sci. Rep.">
        <title>Genome-scale phylogenetic analyses confirm Olpidium as the closest living zoosporic fungus to the non-flagellated, terrestrial fungi.</title>
        <authorList>
            <person name="Chang Y."/>
            <person name="Rochon D."/>
            <person name="Sekimoto S."/>
            <person name="Wang Y."/>
            <person name="Chovatia M."/>
            <person name="Sandor L."/>
            <person name="Salamov A."/>
            <person name="Grigoriev I.V."/>
            <person name="Stajich J.E."/>
            <person name="Spatafora J.W."/>
        </authorList>
    </citation>
    <scope>NUCLEOTIDE SEQUENCE [LARGE SCALE GENOMIC DNA]</scope>
    <source>
        <strain evidence="2">S191</strain>
    </source>
</reference>
<feature type="non-terminal residue" evidence="2">
    <location>
        <position position="1"/>
    </location>
</feature>
<dbReference type="Proteomes" id="UP000673691">
    <property type="component" value="Unassembled WGS sequence"/>
</dbReference>